<dbReference type="SUPFAM" id="SSF56672">
    <property type="entry name" value="DNA/RNA polymerases"/>
    <property type="match status" value="1"/>
</dbReference>
<reference evidence="1" key="1">
    <citation type="submission" date="2022-08" db="EMBL/GenBank/DDBJ databases">
        <authorList>
            <person name="Gutierrez-Valencia J."/>
        </authorList>
    </citation>
    <scope>NUCLEOTIDE SEQUENCE</scope>
</reference>
<evidence type="ECO:0000313" key="2">
    <source>
        <dbReference type="Proteomes" id="UP001154282"/>
    </source>
</evidence>
<accession>A0AAV0S598</accession>
<name>A0AAV0S598_9ROSI</name>
<dbReference type="InterPro" id="IPR043502">
    <property type="entry name" value="DNA/RNA_pol_sf"/>
</dbReference>
<proteinExistence type="predicted"/>
<organism evidence="1 2">
    <name type="scientific">Linum tenue</name>
    <dbReference type="NCBI Taxonomy" id="586396"/>
    <lineage>
        <taxon>Eukaryota</taxon>
        <taxon>Viridiplantae</taxon>
        <taxon>Streptophyta</taxon>
        <taxon>Embryophyta</taxon>
        <taxon>Tracheophyta</taxon>
        <taxon>Spermatophyta</taxon>
        <taxon>Magnoliopsida</taxon>
        <taxon>eudicotyledons</taxon>
        <taxon>Gunneridae</taxon>
        <taxon>Pentapetalae</taxon>
        <taxon>rosids</taxon>
        <taxon>fabids</taxon>
        <taxon>Malpighiales</taxon>
        <taxon>Linaceae</taxon>
        <taxon>Linum</taxon>
    </lineage>
</organism>
<dbReference type="PANTHER" id="PTHR11439">
    <property type="entry name" value="GAG-POL-RELATED RETROTRANSPOSON"/>
    <property type="match status" value="1"/>
</dbReference>
<keyword evidence="2" id="KW-1185">Reference proteome</keyword>
<protein>
    <submittedName>
        <fullName evidence="1">Uncharacterized protein</fullName>
    </submittedName>
</protein>
<evidence type="ECO:0000313" key="1">
    <source>
        <dbReference type="EMBL" id="CAI0628134.1"/>
    </source>
</evidence>
<dbReference type="AlphaFoldDB" id="A0AAV0S598"/>
<comment type="caution">
    <text evidence="1">The sequence shown here is derived from an EMBL/GenBank/DDBJ whole genome shotgun (WGS) entry which is preliminary data.</text>
</comment>
<gene>
    <name evidence="1" type="ORF">LITE_LOCUS51540</name>
</gene>
<dbReference type="EMBL" id="CAMGYJ010000011">
    <property type="protein sequence ID" value="CAI0628134.1"/>
    <property type="molecule type" value="Genomic_DNA"/>
</dbReference>
<dbReference type="Proteomes" id="UP001154282">
    <property type="component" value="Unassembled WGS sequence"/>
</dbReference>
<dbReference type="CDD" id="cd09272">
    <property type="entry name" value="RNase_HI_RT_Ty1"/>
    <property type="match status" value="1"/>
</dbReference>
<dbReference type="PANTHER" id="PTHR11439:SF455">
    <property type="entry name" value="RLK (RECEPTOR-LIKE PROTEIN KINASE) 8, PUTATIVE-RELATED"/>
    <property type="match status" value="1"/>
</dbReference>
<sequence>MHAPTFTHWQHVKRLLRFIAGDVDDRTSTSGFLIYLGDTLISWKSKKQRTVARSSTEAEYRALALATSETIWIQNLLAELHYSLPAAPTLYCDNLGAVNFSSNPVFHSRMKHLALDYHFVRQLVNSRQLLVRYLPTASQLADLLTKALPVTRFRLLSCKIGLADAASILRGRIREKS</sequence>